<keyword evidence="2" id="KW-1185">Reference proteome</keyword>
<reference evidence="1 2" key="1">
    <citation type="submission" date="2010-03" db="EMBL/GenBank/DDBJ databases">
        <title>The genome sequence of Ruminococcus obeum A2-162.</title>
        <authorList>
            <consortium name="metaHIT consortium -- http://www.metahit.eu/"/>
            <person name="Pajon A."/>
            <person name="Turner K."/>
            <person name="Parkhill J."/>
            <person name="Duncan S."/>
            <person name="Flint H."/>
        </authorList>
    </citation>
    <scope>NUCLEOTIDE SEQUENCE [LARGE SCALE GENOMIC DNA]</scope>
    <source>
        <strain evidence="1 2">A2-162</strain>
    </source>
</reference>
<dbReference type="EMBL" id="FP929054">
    <property type="protein sequence ID" value="CBL23514.1"/>
    <property type="molecule type" value="Genomic_DNA"/>
</dbReference>
<dbReference type="Proteomes" id="UP000008955">
    <property type="component" value="Chromosome"/>
</dbReference>
<name>D4LRV6_9FIRM</name>
<dbReference type="AlphaFoldDB" id="D4LRV6"/>
<gene>
    <name evidence="1" type="ORF">CK5_21530</name>
</gene>
<sequence length="41" mass="5039">MKSFDLFQRIFLYTKIKYDFQQYNISKFFEGTNTKNLHLGI</sequence>
<reference evidence="1 2" key="2">
    <citation type="submission" date="2010-03" db="EMBL/GenBank/DDBJ databases">
        <authorList>
            <person name="Pajon A."/>
        </authorList>
    </citation>
    <scope>NUCLEOTIDE SEQUENCE [LARGE SCALE GENOMIC DNA]</scope>
    <source>
        <strain evidence="1 2">A2-162</strain>
    </source>
</reference>
<dbReference type="KEGG" id="rob:CK5_21530"/>
<evidence type="ECO:0000313" key="2">
    <source>
        <dbReference type="Proteomes" id="UP000008955"/>
    </source>
</evidence>
<evidence type="ECO:0000313" key="1">
    <source>
        <dbReference type="EMBL" id="CBL23514.1"/>
    </source>
</evidence>
<protein>
    <submittedName>
        <fullName evidence="1">Uncharacterized protein</fullName>
    </submittedName>
</protein>
<proteinExistence type="predicted"/>
<dbReference type="HOGENOM" id="CLU_3266508_0_0_9"/>
<organism evidence="1 2">
    <name type="scientific">Blautia obeum A2-162</name>
    <dbReference type="NCBI Taxonomy" id="657314"/>
    <lineage>
        <taxon>Bacteria</taxon>
        <taxon>Bacillati</taxon>
        <taxon>Bacillota</taxon>
        <taxon>Clostridia</taxon>
        <taxon>Lachnospirales</taxon>
        <taxon>Lachnospiraceae</taxon>
        <taxon>Blautia</taxon>
    </lineage>
</organism>
<accession>D4LRV6</accession>